<evidence type="ECO:0000313" key="5">
    <source>
        <dbReference type="EMBL" id="KAG0689802.1"/>
    </source>
</evidence>
<dbReference type="InterPro" id="IPR044641">
    <property type="entry name" value="Lsm7/SmG-like"/>
</dbReference>
<dbReference type="GO" id="GO:0071004">
    <property type="term" value="C:U2-type prespliceosome"/>
    <property type="evidence" value="ECO:0007669"/>
    <property type="project" value="TreeGrafter"/>
</dbReference>
<evidence type="ECO:0000259" key="4">
    <source>
        <dbReference type="PROSITE" id="PS52002"/>
    </source>
</evidence>
<dbReference type="SUPFAM" id="SSF50182">
    <property type="entry name" value="Sm-like ribonucleoproteins"/>
    <property type="match status" value="1"/>
</dbReference>
<dbReference type="PROSITE" id="PS52002">
    <property type="entry name" value="SM"/>
    <property type="match status" value="1"/>
</dbReference>
<feature type="domain" description="Sm" evidence="4">
    <location>
        <begin position="52"/>
        <end position="131"/>
    </location>
</feature>
<dbReference type="AlphaFoldDB" id="A0A9P6WMI1"/>
<dbReference type="PANTHER" id="PTHR10553:SF5">
    <property type="entry name" value="U6 SNRNA-ASSOCIATED SM-LIKE PROTEIN LSM7"/>
    <property type="match status" value="1"/>
</dbReference>
<proteinExistence type="inferred from homology"/>
<comment type="similarity">
    <text evidence="1">Belongs to the snRNP Sm proteins family.</text>
</comment>
<accession>A0A9P6WMI1</accession>
<dbReference type="GO" id="GO:0071013">
    <property type="term" value="C:catalytic step 2 spliceosome"/>
    <property type="evidence" value="ECO:0007669"/>
    <property type="project" value="TreeGrafter"/>
</dbReference>
<dbReference type="Gene3D" id="2.30.30.100">
    <property type="match status" value="1"/>
</dbReference>
<keyword evidence="2" id="KW-0687">Ribonucleoprotein</keyword>
<dbReference type="InterPro" id="IPR001163">
    <property type="entry name" value="Sm_dom_euk/arc"/>
</dbReference>
<evidence type="ECO:0000256" key="3">
    <source>
        <dbReference type="SAM" id="MobiDB-lite"/>
    </source>
</evidence>
<dbReference type="PANTHER" id="PTHR10553">
    <property type="entry name" value="SMALL NUCLEAR RIBONUCLEOPROTEIN"/>
    <property type="match status" value="1"/>
</dbReference>
<dbReference type="Pfam" id="PF01423">
    <property type="entry name" value="LSM"/>
    <property type="match status" value="1"/>
</dbReference>
<dbReference type="InterPro" id="IPR010920">
    <property type="entry name" value="LSM_dom_sf"/>
</dbReference>
<keyword evidence="6" id="KW-1185">Reference proteome</keyword>
<evidence type="ECO:0000256" key="2">
    <source>
        <dbReference type="ARBA" id="ARBA00023274"/>
    </source>
</evidence>
<dbReference type="GO" id="GO:0003723">
    <property type="term" value="F:RNA binding"/>
    <property type="evidence" value="ECO:0007669"/>
    <property type="project" value="InterPro"/>
</dbReference>
<dbReference type="SMART" id="SM00651">
    <property type="entry name" value="Sm"/>
    <property type="match status" value="1"/>
</dbReference>
<dbReference type="Proteomes" id="UP000697127">
    <property type="component" value="Unassembled WGS sequence"/>
</dbReference>
<dbReference type="OrthoDB" id="274944at2759"/>
<evidence type="ECO:0000256" key="1">
    <source>
        <dbReference type="ARBA" id="ARBA00006850"/>
    </source>
</evidence>
<feature type="region of interest" description="Disordered" evidence="3">
    <location>
        <begin position="1"/>
        <end position="51"/>
    </location>
</feature>
<gene>
    <name evidence="5" type="primary">LSM7</name>
    <name evidence="5" type="ORF">C6P40_004461</name>
</gene>
<organism evidence="5 6">
    <name type="scientific">Pichia californica</name>
    <dbReference type="NCBI Taxonomy" id="460514"/>
    <lineage>
        <taxon>Eukaryota</taxon>
        <taxon>Fungi</taxon>
        <taxon>Dikarya</taxon>
        <taxon>Ascomycota</taxon>
        <taxon>Saccharomycotina</taxon>
        <taxon>Pichiomycetes</taxon>
        <taxon>Pichiales</taxon>
        <taxon>Pichiaceae</taxon>
        <taxon>Pichia</taxon>
    </lineage>
</organism>
<evidence type="ECO:0000313" key="6">
    <source>
        <dbReference type="Proteomes" id="UP000697127"/>
    </source>
</evidence>
<feature type="compositionally biased region" description="Low complexity" evidence="3">
    <location>
        <begin position="30"/>
        <end position="40"/>
    </location>
</feature>
<sequence>MSETEANVPSEVIKETPTQEVQDTGKNQRRNQNQNQNQNRQQKKNTYAPRRGPIIDLEPVLNKQVYVKLSGGREVEGKLSGYDQLMNLVIEDATVKTPSYISYFKVDEEIKLQKIVIIGRLLVSLEPMDGYEVISNPNLQLDFVI</sequence>
<dbReference type="InterPro" id="IPR047575">
    <property type="entry name" value="Sm"/>
</dbReference>
<dbReference type="EMBL" id="PUHW01000060">
    <property type="protein sequence ID" value="KAG0689802.1"/>
    <property type="molecule type" value="Genomic_DNA"/>
</dbReference>
<comment type="caution">
    <text evidence="5">The sequence shown here is derived from an EMBL/GenBank/DDBJ whole genome shotgun (WGS) entry which is preliminary data.</text>
</comment>
<feature type="compositionally biased region" description="Polar residues" evidence="3">
    <location>
        <begin position="16"/>
        <end position="25"/>
    </location>
</feature>
<reference evidence="5" key="1">
    <citation type="submission" date="2020-11" db="EMBL/GenBank/DDBJ databases">
        <title>Kefir isolates.</title>
        <authorList>
            <person name="Marcisauskas S."/>
            <person name="Kim Y."/>
            <person name="Blasche S."/>
        </authorList>
    </citation>
    <scope>NUCLEOTIDE SEQUENCE</scope>
    <source>
        <strain evidence="5">Olga-1</strain>
    </source>
</reference>
<name>A0A9P6WMI1_9ASCO</name>
<protein>
    <submittedName>
        <fullName evidence="5">Sm-like protein lsm7</fullName>
    </submittedName>
</protein>